<evidence type="ECO:0000313" key="6">
    <source>
        <dbReference type="EMBL" id="AJI23099.1"/>
    </source>
</evidence>
<dbReference type="PANTHER" id="PTHR30028">
    <property type="entry name" value="UPF0014 INNER MEMBRANE PROTEIN YBBM-RELATED"/>
    <property type="match status" value="1"/>
</dbReference>
<dbReference type="KEGG" id="bmeg:BG04_3109"/>
<dbReference type="InterPro" id="IPR005226">
    <property type="entry name" value="UPF0014_fam"/>
</dbReference>
<protein>
    <recommendedName>
        <fullName evidence="8">Iron export ABC transporter permease subunit FetB</fullName>
    </recommendedName>
</protein>
<gene>
    <name evidence="6" type="ORF">BG04_3109</name>
</gene>
<keyword evidence="5" id="KW-0472">Membrane</keyword>
<dbReference type="GeneID" id="93641173"/>
<keyword evidence="4" id="KW-1133">Transmembrane helix</keyword>
<evidence type="ECO:0000256" key="5">
    <source>
        <dbReference type="ARBA" id="ARBA00023136"/>
    </source>
</evidence>
<comment type="similarity">
    <text evidence="2">Belongs to the UPF0014 family.</text>
</comment>
<keyword evidence="3" id="KW-0812">Transmembrane</keyword>
<evidence type="ECO:0000256" key="3">
    <source>
        <dbReference type="ARBA" id="ARBA00022692"/>
    </source>
</evidence>
<dbReference type="Pfam" id="PF03649">
    <property type="entry name" value="UPF0014"/>
    <property type="match status" value="1"/>
</dbReference>
<dbReference type="GO" id="GO:0005886">
    <property type="term" value="C:plasma membrane"/>
    <property type="evidence" value="ECO:0007669"/>
    <property type="project" value="TreeGrafter"/>
</dbReference>
<proteinExistence type="inferred from homology"/>
<organism evidence="6 7">
    <name type="scientific">Priestia megaterium (strain ATCC 14581 / DSM 32 / CCUG 1817 / JCM 2506 / NBRC 15308 / NCIMB 9376 / NCTC 10342 / NRRL B-14308 / VKM B-512 / Ford 19)</name>
    <name type="common">Bacillus megaterium</name>
    <dbReference type="NCBI Taxonomy" id="1348623"/>
    <lineage>
        <taxon>Bacteria</taxon>
        <taxon>Bacillati</taxon>
        <taxon>Bacillota</taxon>
        <taxon>Bacilli</taxon>
        <taxon>Bacillales</taxon>
        <taxon>Bacillaceae</taxon>
        <taxon>Priestia</taxon>
    </lineage>
</organism>
<reference evidence="6 7" key="1">
    <citation type="journal article" date="2015" name="Genome Announc.">
        <title>Complete genome sequences for 35 biothreat assay-relevant bacillus species.</title>
        <authorList>
            <person name="Johnson S.L."/>
            <person name="Daligault H.E."/>
            <person name="Davenport K.W."/>
            <person name="Jaissle J."/>
            <person name="Frey K.G."/>
            <person name="Ladner J.T."/>
            <person name="Broomall S.M."/>
            <person name="Bishop-Lilly K.A."/>
            <person name="Bruce D.C."/>
            <person name="Gibbons H.S."/>
            <person name="Coyne S.R."/>
            <person name="Lo C.C."/>
            <person name="Meincke L."/>
            <person name="Munk A.C."/>
            <person name="Koroleva G.I."/>
            <person name="Rosenzweig C.N."/>
            <person name="Palacios G.F."/>
            <person name="Redden C.L."/>
            <person name="Minogue T.D."/>
            <person name="Chain P.S."/>
        </authorList>
    </citation>
    <scope>NUCLEOTIDE SEQUENCE [LARGE SCALE GENOMIC DNA]</scope>
    <source>
        <strain evidence="7">ATCC 14581 / DSM 32 / JCM 2506 / NBRC 15308 / NCIMB 9376 / NCTC 10342 / NRRL B-14308 / VKM B-512</strain>
    </source>
</reference>
<dbReference type="AlphaFoldDB" id="A0A0B6ATB9"/>
<evidence type="ECO:0000313" key="7">
    <source>
        <dbReference type="Proteomes" id="UP000031829"/>
    </source>
</evidence>
<sequence length="251" mass="27690">MSSLSLIFTIVFVFIALFLSKSFRIGLEKDIIIASIRAAVQLLVIGYVLSFIFDANHPAFIILILFVMLTVASQNVVKKKKQGFKAFFRVFVTLFIVEILTQCVMLGLHIIPATPRYIIPVSGMIIGNSMILANLFLNRLDAEVNRRRDEIQLILALGGTPKQAIHSILNAAIKASMIPTVESQKTIGLVQLPGMMTGQIIGGADPIQAVKFQLLIVFTILASATLSCVILSQLTYPTLFNSYQQLIREHA</sequence>
<evidence type="ECO:0000256" key="2">
    <source>
        <dbReference type="ARBA" id="ARBA00005268"/>
    </source>
</evidence>
<comment type="subcellular location">
    <subcellularLocation>
        <location evidence="1">Membrane</location>
        <topology evidence="1">Multi-pass membrane protein</topology>
    </subcellularLocation>
</comment>
<evidence type="ECO:0000256" key="1">
    <source>
        <dbReference type="ARBA" id="ARBA00004141"/>
    </source>
</evidence>
<dbReference type="Proteomes" id="UP000031829">
    <property type="component" value="Chromosome"/>
</dbReference>
<dbReference type="RefSeq" id="WP_034654221.1">
    <property type="nucleotide sequence ID" value="NZ_BCVB01000007.1"/>
</dbReference>
<dbReference type="EMBL" id="CP009920">
    <property type="protein sequence ID" value="AJI23099.1"/>
    <property type="molecule type" value="Genomic_DNA"/>
</dbReference>
<evidence type="ECO:0000256" key="4">
    <source>
        <dbReference type="ARBA" id="ARBA00022989"/>
    </source>
</evidence>
<accession>A0A0B6ATB9</accession>
<dbReference type="HOGENOM" id="CLU_076147_1_0_9"/>
<dbReference type="PANTHER" id="PTHR30028:SF0">
    <property type="entry name" value="PROTEIN ALUMINUM SENSITIVE 3"/>
    <property type="match status" value="1"/>
</dbReference>
<evidence type="ECO:0008006" key="8">
    <source>
        <dbReference type="Google" id="ProtNLM"/>
    </source>
</evidence>
<name>A0A0B6ATB9_PRIM2</name>